<dbReference type="InterPro" id="IPR008523">
    <property type="entry name" value="DUF805"/>
</dbReference>
<gene>
    <name evidence="2" type="ORF">R53529_LOCUS46</name>
    <name evidence="3" type="ORF">R53530_LOCUS1476</name>
</gene>
<dbReference type="PANTHER" id="PTHR34980">
    <property type="entry name" value="INNER MEMBRANE PROTEIN-RELATED-RELATED"/>
    <property type="match status" value="1"/>
</dbReference>
<feature type="transmembrane region" description="Helical" evidence="1">
    <location>
        <begin position="174"/>
        <end position="203"/>
    </location>
</feature>
<keyword evidence="1" id="KW-1133">Transmembrane helix</keyword>
<keyword evidence="1" id="KW-0472">Membrane</keyword>
<dbReference type="Proteomes" id="UP001154259">
    <property type="component" value="Unassembled WGS sequence"/>
</dbReference>
<evidence type="ECO:0000313" key="4">
    <source>
        <dbReference type="Proteomes" id="UP001154255"/>
    </source>
</evidence>
<organism evidence="3 4">
    <name type="scientific">Commensalibacter communis</name>
    <dbReference type="NCBI Taxonomy" id="2972786"/>
    <lineage>
        <taxon>Bacteria</taxon>
        <taxon>Pseudomonadati</taxon>
        <taxon>Pseudomonadota</taxon>
        <taxon>Alphaproteobacteria</taxon>
        <taxon>Acetobacterales</taxon>
        <taxon>Acetobacteraceae</taxon>
    </lineage>
</organism>
<dbReference type="RefSeq" id="WP_271788513.1">
    <property type="nucleotide sequence ID" value="NZ_CAMXCM010000003.1"/>
</dbReference>
<dbReference type="AlphaFoldDB" id="A0A9W4XI29"/>
<feature type="transmembrane region" description="Helical" evidence="1">
    <location>
        <begin position="240"/>
        <end position="258"/>
    </location>
</feature>
<accession>A0A9W4XI29</accession>
<proteinExistence type="predicted"/>
<comment type="caution">
    <text evidence="3">The sequence shown here is derived from an EMBL/GenBank/DDBJ whole genome shotgun (WGS) entry which is preliminary data.</text>
</comment>
<keyword evidence="1" id="KW-0812">Transmembrane</keyword>
<dbReference type="EMBL" id="CAMXCM010000003">
    <property type="protein sequence ID" value="CAI3945193.1"/>
    <property type="molecule type" value="Genomic_DNA"/>
</dbReference>
<reference evidence="3" key="1">
    <citation type="submission" date="2022-10" db="EMBL/GenBank/DDBJ databases">
        <authorList>
            <person name="Botero Cardona J."/>
        </authorList>
    </citation>
    <scope>NUCLEOTIDE SEQUENCE</scope>
    <source>
        <strain evidence="3">LMG 31819</strain>
        <strain evidence="2">R-53529</strain>
    </source>
</reference>
<dbReference type="GO" id="GO:0005886">
    <property type="term" value="C:plasma membrane"/>
    <property type="evidence" value="ECO:0007669"/>
    <property type="project" value="TreeGrafter"/>
</dbReference>
<sequence length="274" mass="31299">MRGIILNFSIQENTGYISGDDGKRYVFTGKEWKETFAPEKGKKVDFEVNISSEACSVYCIMYQENDANKLNVGSHIADDTHQKPTPQITESYINQLEVEKTYGTMSWFKKCMKNYVNFAGRARRSEFWNFVLMICFIQIIPSIIISITTYFITANQYRSYSYYSYSSGIGMNDFAQIFGISFVMAFIVTCAYCFICSCIFLLPSIAVTARRLHDIGLSGWWASLIILTYISPLLMLMGGIFFAMIVYIVICILFIVWCSTDTKPQANEWGLPAK</sequence>
<dbReference type="EMBL" id="CAMXCS010000001">
    <property type="protein sequence ID" value="CAI3922879.1"/>
    <property type="molecule type" value="Genomic_DNA"/>
</dbReference>
<evidence type="ECO:0000313" key="3">
    <source>
        <dbReference type="EMBL" id="CAI3945193.1"/>
    </source>
</evidence>
<keyword evidence="5" id="KW-1185">Reference proteome</keyword>
<dbReference type="Pfam" id="PF05656">
    <property type="entry name" value="DUF805"/>
    <property type="match status" value="1"/>
</dbReference>
<name>A0A9W4XI29_9PROT</name>
<evidence type="ECO:0000313" key="5">
    <source>
        <dbReference type="Proteomes" id="UP001154259"/>
    </source>
</evidence>
<feature type="transmembrane region" description="Helical" evidence="1">
    <location>
        <begin position="215"/>
        <end position="234"/>
    </location>
</feature>
<protein>
    <submittedName>
        <fullName evidence="3">DUF805 family (YhaH)</fullName>
    </submittedName>
</protein>
<feature type="transmembrane region" description="Helical" evidence="1">
    <location>
        <begin position="130"/>
        <end position="154"/>
    </location>
</feature>
<evidence type="ECO:0000313" key="2">
    <source>
        <dbReference type="EMBL" id="CAI3922879.1"/>
    </source>
</evidence>
<evidence type="ECO:0000256" key="1">
    <source>
        <dbReference type="SAM" id="Phobius"/>
    </source>
</evidence>
<dbReference type="PANTHER" id="PTHR34980:SF2">
    <property type="entry name" value="INNER MEMBRANE PROTEIN YHAH-RELATED"/>
    <property type="match status" value="1"/>
</dbReference>
<dbReference type="Proteomes" id="UP001154255">
    <property type="component" value="Unassembled WGS sequence"/>
</dbReference>